<dbReference type="PANTHER" id="PTHR10543">
    <property type="entry name" value="BETA-CAROTENE DIOXYGENASE"/>
    <property type="match status" value="1"/>
</dbReference>
<evidence type="ECO:0000256" key="3">
    <source>
        <dbReference type="ARBA" id="ARBA00022723"/>
    </source>
</evidence>
<protein>
    <submittedName>
        <fullName evidence="7">Carotenoid isomerooxygenase</fullName>
    </submittedName>
</protein>
<sequence>MKRTSSYRRSLSTEDLCSNLNIIDDLINERYIKKSNTSFNINNDTNLVKNNDTENGPNYWPNCDASTWTRSCEYEVIDPIPGHIVGKIPKWLKGTLLRNGPGSLKVGDYTFNHLFDSSALLHRFEISNGNVTYQRRFVQTEIYKKNKAAQRIVVSEFGTKAVQDPCQSIFKRVAAVFNPSESFSDNTMISVYPLGDEYYTFTESPVIHRIDPETLETKNRVNVSDYVNIVNHTSHPHVMNDGTVYNVGLSITSRGPAYTVVCFSPSRIIIDENNEEKELSMFDQAIIVATCPSRWLINPSYMHTFGITENYFIIIEQPLAVSLLSMMACQIKQEAMIGCLKWYEDKDTLIHVISKETGLIERTFIAETFFYLHIINQFETRDRDYIVLDICCYRDAKMLECMYIETIKNLHKNPDYAKLFRSRPLRFILPMKKPSNDVPMEYNLINVKTVYQSAEVFEGLKLDEKNEANVEIVEKNTFEKDTNVEKSNGMNKRNEDRSRNLLRRKATAHRLPDGNILVKPELLCDLGCETPRINYDSYVGMEYRYFYAISSDVDIEYPGTLIKVDTVKKTKKMWCEKNVYPSEPIFVPDPHGKKEDDGVIVSALLWSQDRENQAGLLILDAETFTEIARTTFNTPGPVPKCLHGWFIFNK</sequence>
<dbReference type="RefSeq" id="XP_015179593.1">
    <property type="nucleotide sequence ID" value="XM_015324107.1"/>
</dbReference>
<organism evidence="6 7">
    <name type="scientific">Polistes dominula</name>
    <name type="common">European paper wasp</name>
    <name type="synonym">Vespa dominula</name>
    <dbReference type="NCBI Taxonomy" id="743375"/>
    <lineage>
        <taxon>Eukaryota</taxon>
        <taxon>Metazoa</taxon>
        <taxon>Ecdysozoa</taxon>
        <taxon>Arthropoda</taxon>
        <taxon>Hexapoda</taxon>
        <taxon>Insecta</taxon>
        <taxon>Pterygota</taxon>
        <taxon>Neoptera</taxon>
        <taxon>Endopterygota</taxon>
        <taxon>Hymenoptera</taxon>
        <taxon>Apocrita</taxon>
        <taxon>Aculeata</taxon>
        <taxon>Vespoidea</taxon>
        <taxon>Vespidae</taxon>
        <taxon>Polistinae</taxon>
        <taxon>Polistini</taxon>
        <taxon>Polistes</taxon>
    </lineage>
</organism>
<keyword evidence="5" id="KW-0408">Iron</keyword>
<keyword evidence="6" id="KW-1185">Reference proteome</keyword>
<evidence type="ECO:0000256" key="5">
    <source>
        <dbReference type="ARBA" id="ARBA00023004"/>
    </source>
</evidence>
<proteinExistence type="inferred from homology"/>
<dbReference type="InterPro" id="IPR004294">
    <property type="entry name" value="Carotenoid_Oase"/>
</dbReference>
<accession>A0ABM1IHA6</accession>
<evidence type="ECO:0000256" key="1">
    <source>
        <dbReference type="ARBA" id="ARBA00001954"/>
    </source>
</evidence>
<evidence type="ECO:0000313" key="7">
    <source>
        <dbReference type="RefSeq" id="XP_015179593.1"/>
    </source>
</evidence>
<keyword evidence="4" id="KW-0560">Oxidoreductase</keyword>
<keyword evidence="3" id="KW-0479">Metal-binding</keyword>
<gene>
    <name evidence="7" type="primary">LOC107068065</name>
</gene>
<dbReference type="GeneID" id="107068065"/>
<comment type="similarity">
    <text evidence="2">Belongs to the carotenoid oxygenase family.</text>
</comment>
<evidence type="ECO:0000256" key="4">
    <source>
        <dbReference type="ARBA" id="ARBA00023002"/>
    </source>
</evidence>
<dbReference type="PANTHER" id="PTHR10543:SF24">
    <property type="entry name" value="CAROTENOID ISOMEROOXYGENASE"/>
    <property type="match status" value="1"/>
</dbReference>
<evidence type="ECO:0000256" key="2">
    <source>
        <dbReference type="ARBA" id="ARBA00006787"/>
    </source>
</evidence>
<dbReference type="Proteomes" id="UP000694924">
    <property type="component" value="Unplaced"/>
</dbReference>
<reference evidence="7" key="1">
    <citation type="submission" date="2025-08" db="UniProtKB">
        <authorList>
            <consortium name="RefSeq"/>
        </authorList>
    </citation>
    <scope>IDENTIFICATION</scope>
    <source>
        <tissue evidence="7">Whole body</tissue>
    </source>
</reference>
<comment type="cofactor">
    <cofactor evidence="1">
        <name>Fe(2+)</name>
        <dbReference type="ChEBI" id="CHEBI:29033"/>
    </cofactor>
</comment>
<name>A0ABM1IHA6_POLDO</name>
<dbReference type="Pfam" id="PF03055">
    <property type="entry name" value="RPE65"/>
    <property type="match status" value="1"/>
</dbReference>
<evidence type="ECO:0000313" key="6">
    <source>
        <dbReference type="Proteomes" id="UP000694924"/>
    </source>
</evidence>